<evidence type="ECO:0000313" key="4">
    <source>
        <dbReference type="EMBL" id="TXB67159.1"/>
    </source>
</evidence>
<keyword evidence="1 4" id="KW-0808">Transferase</keyword>
<accession>A0A5C6RZG4</accession>
<evidence type="ECO:0000256" key="1">
    <source>
        <dbReference type="ARBA" id="ARBA00022679"/>
    </source>
</evidence>
<evidence type="ECO:0000313" key="5">
    <source>
        <dbReference type="Proteomes" id="UP000321721"/>
    </source>
</evidence>
<dbReference type="OrthoDB" id="9771846at2"/>
<keyword evidence="5" id="KW-1185">Reference proteome</keyword>
<sequence>MKVVIVGPAYPYRGGIALFNERLAKAFQENNDEVEIITFTLQYPGFLFPGKTQYSDAHPPKELKITRLINAVNPFSWIKTAKAIKKEKPDLVLFAYWLPFMAPSFGTIAKLVAKNKHTKIAALVHNIIPHEKRAGDMMLSKYFIKHVNGFITLSKSVYDDLTSLTSKPKVLTPHPLYDNFGAAISKTEAINKLGLDQSYSYLLFFGIIRKYKGLDILLEAMANEEIKSKKVKVIVAGEFYEDSTAYLDLIKKHQLENSVVLVNQFIPDGEVVNYFCAADMVVQPYKHATQSGVTQIAYHFNKPMLVTNVGGLSEMVPDQKVGYVTECNSISVSNSILDFYNKKREEEFISGVIDEKQKYTWDKMTLAISQLVQQL</sequence>
<dbReference type="InterPro" id="IPR001296">
    <property type="entry name" value="Glyco_trans_1"/>
</dbReference>
<dbReference type="AlphaFoldDB" id="A0A5C6RZG4"/>
<feature type="domain" description="Glycosyl transferase family 1" evidence="2">
    <location>
        <begin position="186"/>
        <end position="342"/>
    </location>
</feature>
<protein>
    <submittedName>
        <fullName evidence="4">Glycosyltransferase</fullName>
    </submittedName>
</protein>
<dbReference type="SUPFAM" id="SSF53756">
    <property type="entry name" value="UDP-Glycosyltransferase/glycogen phosphorylase"/>
    <property type="match status" value="1"/>
</dbReference>
<evidence type="ECO:0000259" key="2">
    <source>
        <dbReference type="Pfam" id="PF00534"/>
    </source>
</evidence>
<dbReference type="Pfam" id="PF00534">
    <property type="entry name" value="Glycos_transf_1"/>
    <property type="match status" value="1"/>
</dbReference>
<dbReference type="EMBL" id="VOOS01000001">
    <property type="protein sequence ID" value="TXB67159.1"/>
    <property type="molecule type" value="Genomic_DNA"/>
</dbReference>
<comment type="caution">
    <text evidence="4">The sequence shown here is derived from an EMBL/GenBank/DDBJ whole genome shotgun (WGS) entry which is preliminary data.</text>
</comment>
<evidence type="ECO:0000259" key="3">
    <source>
        <dbReference type="Pfam" id="PF13439"/>
    </source>
</evidence>
<gene>
    <name evidence="4" type="ORF">FRY74_02945</name>
</gene>
<dbReference type="PANTHER" id="PTHR46401">
    <property type="entry name" value="GLYCOSYLTRANSFERASE WBBK-RELATED"/>
    <property type="match status" value="1"/>
</dbReference>
<reference evidence="4 5" key="1">
    <citation type="submission" date="2019-08" db="EMBL/GenBank/DDBJ databases">
        <title>Genome of Vicingus serpentipes NCIMB 15042.</title>
        <authorList>
            <person name="Bowman J.P."/>
        </authorList>
    </citation>
    <scope>NUCLEOTIDE SEQUENCE [LARGE SCALE GENOMIC DNA]</scope>
    <source>
        <strain evidence="4 5">NCIMB 15042</strain>
    </source>
</reference>
<dbReference type="GO" id="GO:0009103">
    <property type="term" value="P:lipopolysaccharide biosynthetic process"/>
    <property type="evidence" value="ECO:0007669"/>
    <property type="project" value="TreeGrafter"/>
</dbReference>
<dbReference type="RefSeq" id="WP_147098447.1">
    <property type="nucleotide sequence ID" value="NZ_VOOS01000001.1"/>
</dbReference>
<dbReference type="InterPro" id="IPR028098">
    <property type="entry name" value="Glyco_trans_4-like_N"/>
</dbReference>
<dbReference type="Proteomes" id="UP000321721">
    <property type="component" value="Unassembled WGS sequence"/>
</dbReference>
<organism evidence="4 5">
    <name type="scientific">Vicingus serpentipes</name>
    <dbReference type="NCBI Taxonomy" id="1926625"/>
    <lineage>
        <taxon>Bacteria</taxon>
        <taxon>Pseudomonadati</taxon>
        <taxon>Bacteroidota</taxon>
        <taxon>Flavobacteriia</taxon>
        <taxon>Flavobacteriales</taxon>
        <taxon>Vicingaceae</taxon>
        <taxon>Vicingus</taxon>
    </lineage>
</organism>
<dbReference type="GO" id="GO:0016757">
    <property type="term" value="F:glycosyltransferase activity"/>
    <property type="evidence" value="ECO:0007669"/>
    <property type="project" value="InterPro"/>
</dbReference>
<dbReference type="Gene3D" id="3.40.50.2000">
    <property type="entry name" value="Glycogen Phosphorylase B"/>
    <property type="match status" value="2"/>
</dbReference>
<feature type="domain" description="Glycosyltransferase subfamily 4-like N-terminal" evidence="3">
    <location>
        <begin position="14"/>
        <end position="164"/>
    </location>
</feature>
<dbReference type="PANTHER" id="PTHR46401:SF2">
    <property type="entry name" value="GLYCOSYLTRANSFERASE WBBK-RELATED"/>
    <property type="match status" value="1"/>
</dbReference>
<name>A0A5C6RZG4_9FLAO</name>
<dbReference type="Pfam" id="PF13439">
    <property type="entry name" value="Glyco_transf_4"/>
    <property type="match status" value="1"/>
</dbReference>
<proteinExistence type="predicted"/>